<name>A0A9W6UZ82_9ACTN</name>
<keyword evidence="14" id="KW-1185">Reference proteome</keyword>
<dbReference type="SUPFAM" id="SSF52954">
    <property type="entry name" value="Class II aaRS ABD-related"/>
    <property type="match status" value="1"/>
</dbReference>
<sequence>MSSSFQAPKGVSEYVPPRADLLQAVRQRFAEQARLAGYGYLELAVFEDTNLFRRGVGESTDVVSKEMYTFTDRGGRSLTLRPEFTAGVLRAVLEHGLHKRGGLPVKVWTTGPAFRAERPQQGRYRQFYQLDLEAIGSEDPQVDAETIAIAWNWYRSLGLTRVRLLLNSLGCRECRPAYRARLQEFLRGLDLDEATRTRVEINPLRVLDDKRPEVRARLADAPLVSDHLCAACKAHHDRVRGLLSDLGIAWEDTPTLVRGLDYYTRTTYEFDHPLLGAQSGIGGGGRYDGLSEDIGGPPLPGIGFGLGLDRTLLALEAEGAEFAAPPRCEVFGVALGEEAERRVFGLVAELRAAGVAADMAYGGKKLKGAMKDADRSGARYAVILGERDIAAGSVQLKDLASGDQTAVPLTEIVTTLTERLAR</sequence>
<evidence type="ECO:0000256" key="10">
    <source>
        <dbReference type="HAMAP-Rule" id="MF_00127"/>
    </source>
</evidence>
<evidence type="ECO:0000256" key="5">
    <source>
        <dbReference type="ARBA" id="ARBA00022741"/>
    </source>
</evidence>
<dbReference type="InterPro" id="IPR006195">
    <property type="entry name" value="aa-tRNA-synth_II"/>
</dbReference>
<evidence type="ECO:0000256" key="6">
    <source>
        <dbReference type="ARBA" id="ARBA00022840"/>
    </source>
</evidence>
<feature type="binding site" evidence="11">
    <location>
        <begin position="83"/>
        <end position="85"/>
    </location>
    <ligand>
        <name>L-histidine</name>
        <dbReference type="ChEBI" id="CHEBI:57595"/>
    </ligand>
</feature>
<dbReference type="PIRSF" id="PIRSF001549">
    <property type="entry name" value="His-tRNA_synth"/>
    <property type="match status" value="1"/>
</dbReference>
<dbReference type="Gene3D" id="3.30.930.10">
    <property type="entry name" value="Bira Bifunctional Protein, Domain 2"/>
    <property type="match status" value="1"/>
</dbReference>
<dbReference type="EMBL" id="BSRZ01000019">
    <property type="protein sequence ID" value="GLW67007.1"/>
    <property type="molecule type" value="Genomic_DNA"/>
</dbReference>
<keyword evidence="3 10" id="KW-0963">Cytoplasm</keyword>
<evidence type="ECO:0000259" key="12">
    <source>
        <dbReference type="PROSITE" id="PS50862"/>
    </source>
</evidence>
<keyword evidence="8 10" id="KW-0030">Aminoacyl-tRNA synthetase</keyword>
<comment type="similarity">
    <text evidence="1 10">Belongs to the class-II aminoacyl-tRNA synthetase family.</text>
</comment>
<dbReference type="CDD" id="cd00859">
    <property type="entry name" value="HisRS_anticodon"/>
    <property type="match status" value="1"/>
</dbReference>
<evidence type="ECO:0000256" key="9">
    <source>
        <dbReference type="ARBA" id="ARBA00047639"/>
    </source>
</evidence>
<dbReference type="AlphaFoldDB" id="A0A9W6UZ82"/>
<keyword evidence="6 10" id="KW-0067">ATP-binding</keyword>
<dbReference type="GO" id="GO:0005737">
    <property type="term" value="C:cytoplasm"/>
    <property type="evidence" value="ECO:0007669"/>
    <property type="project" value="UniProtKB-SubCell"/>
</dbReference>
<feature type="binding site" evidence="11">
    <location>
        <begin position="262"/>
        <end position="263"/>
    </location>
    <ligand>
        <name>L-histidine</name>
        <dbReference type="ChEBI" id="CHEBI:57595"/>
    </ligand>
</feature>
<dbReference type="NCBIfam" id="TIGR00442">
    <property type="entry name" value="hisS"/>
    <property type="match status" value="1"/>
</dbReference>
<dbReference type="HAMAP" id="MF_00127">
    <property type="entry name" value="His_tRNA_synth"/>
    <property type="match status" value="1"/>
</dbReference>
<dbReference type="Proteomes" id="UP001165124">
    <property type="component" value="Unassembled WGS sequence"/>
</dbReference>
<feature type="binding site" evidence="11">
    <location>
        <position position="115"/>
    </location>
    <ligand>
        <name>L-histidine</name>
        <dbReference type="ChEBI" id="CHEBI:57595"/>
    </ligand>
</feature>
<evidence type="ECO:0000256" key="7">
    <source>
        <dbReference type="ARBA" id="ARBA00022917"/>
    </source>
</evidence>
<evidence type="ECO:0000256" key="8">
    <source>
        <dbReference type="ARBA" id="ARBA00023146"/>
    </source>
</evidence>
<comment type="caution">
    <text evidence="13">The sequence shown here is derived from an EMBL/GenBank/DDBJ whole genome shotgun (WGS) entry which is preliminary data.</text>
</comment>
<dbReference type="GO" id="GO:0006427">
    <property type="term" value="P:histidyl-tRNA aminoacylation"/>
    <property type="evidence" value="ECO:0007669"/>
    <property type="project" value="UniProtKB-UniRule"/>
</dbReference>
<dbReference type="GO" id="GO:0004821">
    <property type="term" value="F:histidine-tRNA ligase activity"/>
    <property type="evidence" value="ECO:0007669"/>
    <property type="project" value="UniProtKB-UniRule"/>
</dbReference>
<evidence type="ECO:0000256" key="4">
    <source>
        <dbReference type="ARBA" id="ARBA00022598"/>
    </source>
</evidence>
<dbReference type="PROSITE" id="PS50862">
    <property type="entry name" value="AA_TRNA_LIGASE_II"/>
    <property type="match status" value="1"/>
</dbReference>
<reference evidence="13" key="1">
    <citation type="submission" date="2023-02" db="EMBL/GenBank/DDBJ databases">
        <title>Actinomadura rubrobrunea NBRC 14622.</title>
        <authorList>
            <person name="Ichikawa N."/>
            <person name="Sato H."/>
            <person name="Tonouchi N."/>
        </authorList>
    </citation>
    <scope>NUCLEOTIDE SEQUENCE</scope>
    <source>
        <strain evidence="13">NBRC 14622</strain>
    </source>
</reference>
<dbReference type="InterPro" id="IPR036621">
    <property type="entry name" value="Anticodon-bd_dom_sf"/>
</dbReference>
<feature type="binding site" evidence="11">
    <location>
        <position position="133"/>
    </location>
    <ligand>
        <name>L-histidine</name>
        <dbReference type="ChEBI" id="CHEBI:57595"/>
    </ligand>
</feature>
<keyword evidence="5 10" id="KW-0547">Nucleotide-binding</keyword>
<evidence type="ECO:0000256" key="11">
    <source>
        <dbReference type="PIRSR" id="PIRSR001549-1"/>
    </source>
</evidence>
<feature type="binding site" evidence="11">
    <location>
        <position position="258"/>
    </location>
    <ligand>
        <name>L-histidine</name>
        <dbReference type="ChEBI" id="CHEBI:57595"/>
    </ligand>
</feature>
<dbReference type="InterPro" id="IPR033656">
    <property type="entry name" value="HisRS_anticodon"/>
</dbReference>
<dbReference type="PANTHER" id="PTHR43707">
    <property type="entry name" value="HISTIDYL-TRNA SYNTHETASE"/>
    <property type="match status" value="1"/>
</dbReference>
<dbReference type="EC" id="6.1.1.21" evidence="10"/>
<dbReference type="GO" id="GO:0005524">
    <property type="term" value="F:ATP binding"/>
    <property type="evidence" value="ECO:0007669"/>
    <property type="project" value="UniProtKB-UniRule"/>
</dbReference>
<dbReference type="SUPFAM" id="SSF55681">
    <property type="entry name" value="Class II aaRS and biotin synthetases"/>
    <property type="match status" value="1"/>
</dbReference>
<comment type="subunit">
    <text evidence="2 10">Homodimer.</text>
</comment>
<dbReference type="PANTHER" id="PTHR43707:SF1">
    <property type="entry name" value="HISTIDINE--TRNA LIGASE, MITOCHONDRIAL-RELATED"/>
    <property type="match status" value="1"/>
</dbReference>
<comment type="subcellular location">
    <subcellularLocation>
        <location evidence="10">Cytoplasm</location>
    </subcellularLocation>
</comment>
<dbReference type="CDD" id="cd00773">
    <property type="entry name" value="HisRS-like_core"/>
    <property type="match status" value="1"/>
</dbReference>
<evidence type="ECO:0000313" key="13">
    <source>
        <dbReference type="EMBL" id="GLW67007.1"/>
    </source>
</evidence>
<dbReference type="InterPro" id="IPR004516">
    <property type="entry name" value="HisRS/HisZ"/>
</dbReference>
<organism evidence="13 14">
    <name type="scientific">Actinomadura rubrobrunea</name>
    <dbReference type="NCBI Taxonomy" id="115335"/>
    <lineage>
        <taxon>Bacteria</taxon>
        <taxon>Bacillati</taxon>
        <taxon>Actinomycetota</taxon>
        <taxon>Actinomycetes</taxon>
        <taxon>Streptosporangiales</taxon>
        <taxon>Thermomonosporaceae</taxon>
        <taxon>Actinomadura</taxon>
    </lineage>
</organism>
<comment type="catalytic activity">
    <reaction evidence="9 10">
        <text>tRNA(His) + L-histidine + ATP = L-histidyl-tRNA(His) + AMP + diphosphate + H(+)</text>
        <dbReference type="Rhea" id="RHEA:17313"/>
        <dbReference type="Rhea" id="RHEA-COMP:9665"/>
        <dbReference type="Rhea" id="RHEA-COMP:9689"/>
        <dbReference type="ChEBI" id="CHEBI:15378"/>
        <dbReference type="ChEBI" id="CHEBI:30616"/>
        <dbReference type="ChEBI" id="CHEBI:33019"/>
        <dbReference type="ChEBI" id="CHEBI:57595"/>
        <dbReference type="ChEBI" id="CHEBI:78442"/>
        <dbReference type="ChEBI" id="CHEBI:78527"/>
        <dbReference type="ChEBI" id="CHEBI:456215"/>
        <dbReference type="EC" id="6.1.1.21"/>
    </reaction>
</comment>
<evidence type="ECO:0000313" key="14">
    <source>
        <dbReference type="Proteomes" id="UP001165124"/>
    </source>
</evidence>
<dbReference type="InterPro" id="IPR041715">
    <property type="entry name" value="HisRS-like_core"/>
</dbReference>
<gene>
    <name evidence="10 13" type="primary">hisS</name>
    <name evidence="13" type="ORF">Arub01_52500</name>
</gene>
<feature type="binding site" evidence="11">
    <location>
        <position position="129"/>
    </location>
    <ligand>
        <name>L-histidine</name>
        <dbReference type="ChEBI" id="CHEBI:57595"/>
    </ligand>
</feature>
<evidence type="ECO:0000256" key="1">
    <source>
        <dbReference type="ARBA" id="ARBA00008226"/>
    </source>
</evidence>
<dbReference type="RefSeq" id="WP_067915313.1">
    <property type="nucleotide sequence ID" value="NZ_BSRZ01000019.1"/>
</dbReference>
<dbReference type="InterPro" id="IPR004154">
    <property type="entry name" value="Anticodon-bd"/>
</dbReference>
<proteinExistence type="inferred from homology"/>
<feature type="domain" description="Aminoacyl-transfer RNA synthetases class-II family profile" evidence="12">
    <location>
        <begin position="21"/>
        <end position="325"/>
    </location>
</feature>
<accession>A0A9W6UZ82</accession>
<dbReference type="Pfam" id="PF03129">
    <property type="entry name" value="HGTP_anticodon"/>
    <property type="match status" value="1"/>
</dbReference>
<dbReference type="Pfam" id="PF13393">
    <property type="entry name" value="tRNA-synt_His"/>
    <property type="match status" value="1"/>
</dbReference>
<protein>
    <recommendedName>
        <fullName evidence="10">Histidine--tRNA ligase</fullName>
        <ecNumber evidence="10">6.1.1.21</ecNumber>
    </recommendedName>
    <alternativeName>
        <fullName evidence="10">Histidyl-tRNA synthetase</fullName>
        <shortName evidence="10">HisRS</shortName>
    </alternativeName>
</protein>
<evidence type="ECO:0000256" key="2">
    <source>
        <dbReference type="ARBA" id="ARBA00011738"/>
    </source>
</evidence>
<keyword evidence="4 10" id="KW-0436">Ligase</keyword>
<evidence type="ECO:0000256" key="3">
    <source>
        <dbReference type="ARBA" id="ARBA00022490"/>
    </source>
</evidence>
<dbReference type="Gene3D" id="3.40.50.800">
    <property type="entry name" value="Anticodon-binding domain"/>
    <property type="match status" value="1"/>
</dbReference>
<keyword evidence="7 10" id="KW-0648">Protein biosynthesis</keyword>
<dbReference type="InterPro" id="IPR015807">
    <property type="entry name" value="His-tRNA-ligase"/>
</dbReference>
<dbReference type="InterPro" id="IPR045864">
    <property type="entry name" value="aa-tRNA-synth_II/BPL/LPL"/>
</dbReference>